<evidence type="ECO:0000256" key="1">
    <source>
        <dbReference type="SAM" id="Coils"/>
    </source>
</evidence>
<feature type="region of interest" description="Disordered" evidence="2">
    <location>
        <begin position="542"/>
        <end position="573"/>
    </location>
</feature>
<feature type="region of interest" description="Disordered" evidence="2">
    <location>
        <begin position="457"/>
        <end position="477"/>
    </location>
</feature>
<dbReference type="Proteomes" id="UP001347796">
    <property type="component" value="Unassembled WGS sequence"/>
</dbReference>
<name>A0AAN8JRM5_PATCE</name>
<evidence type="ECO:0000313" key="3">
    <source>
        <dbReference type="EMBL" id="KAK6182731.1"/>
    </source>
</evidence>
<proteinExistence type="predicted"/>
<feature type="compositionally biased region" description="Basic residues" evidence="2">
    <location>
        <begin position="550"/>
        <end position="559"/>
    </location>
</feature>
<comment type="caution">
    <text evidence="3">The sequence shown here is derived from an EMBL/GenBank/DDBJ whole genome shotgun (WGS) entry which is preliminary data.</text>
</comment>
<evidence type="ECO:0000256" key="2">
    <source>
        <dbReference type="SAM" id="MobiDB-lite"/>
    </source>
</evidence>
<keyword evidence="1" id="KW-0175">Coiled coil</keyword>
<dbReference type="EMBL" id="JAZGQO010000007">
    <property type="protein sequence ID" value="KAK6182731.1"/>
    <property type="molecule type" value="Genomic_DNA"/>
</dbReference>
<organism evidence="3 4">
    <name type="scientific">Patella caerulea</name>
    <name type="common">Rayed Mediterranean limpet</name>
    <dbReference type="NCBI Taxonomy" id="87958"/>
    <lineage>
        <taxon>Eukaryota</taxon>
        <taxon>Metazoa</taxon>
        <taxon>Spiralia</taxon>
        <taxon>Lophotrochozoa</taxon>
        <taxon>Mollusca</taxon>
        <taxon>Gastropoda</taxon>
        <taxon>Patellogastropoda</taxon>
        <taxon>Patelloidea</taxon>
        <taxon>Patellidae</taxon>
        <taxon>Patella</taxon>
    </lineage>
</organism>
<feature type="region of interest" description="Disordered" evidence="2">
    <location>
        <begin position="230"/>
        <end position="267"/>
    </location>
</feature>
<feature type="compositionally biased region" description="Polar residues" evidence="2">
    <location>
        <begin position="252"/>
        <end position="267"/>
    </location>
</feature>
<protein>
    <submittedName>
        <fullName evidence="3">Uncharacterized protein</fullName>
    </submittedName>
</protein>
<reference evidence="3 4" key="1">
    <citation type="submission" date="2024-01" db="EMBL/GenBank/DDBJ databases">
        <title>The genome of the rayed Mediterranean limpet Patella caerulea (Linnaeus, 1758).</title>
        <authorList>
            <person name="Anh-Thu Weber A."/>
            <person name="Halstead-Nussloch G."/>
        </authorList>
    </citation>
    <scope>NUCLEOTIDE SEQUENCE [LARGE SCALE GENOMIC DNA]</scope>
    <source>
        <strain evidence="3">AATW-2023a</strain>
        <tissue evidence="3">Whole specimen</tissue>
    </source>
</reference>
<feature type="coiled-coil region" evidence="1">
    <location>
        <begin position="90"/>
        <end position="117"/>
    </location>
</feature>
<gene>
    <name evidence="3" type="ORF">SNE40_010347</name>
</gene>
<sequence length="791" mass="89103">MCVLKSKESPGTSPIATTKQHDVCRFEILTSSRYRRQKLQNKLMTHGKEFMQTGSLHLVGNSAGEVAPMDDVDAKLAELEKRTSALTIVYDDLLGRAEELEAKARKCEVEYSREKTSFDVVEILMRQDGRSKAMFDHVSLFFFVLLRKLHRRGIHLSSTTELWSKLEEENVKRAYQNTVTNLGFSEAEILSLNLILDVLHEKDLTIYVNQDNVDTNNLTAKLKEFNQEFSVENPETLSESEGETEDNGALGDQNTQNENCQSRLGNESSSMSYTNDIGFGCCEGKDTSKSKSKFLGDIDSGSGDTYSVDSLLLYLQIQRELDPLVTSALRRAVAVAHCSLDKKSMAEVCDTSISNEESTNTKSRIDNNNIDDLEGGVQSIVERCPELTMPETAECSYSKLEDNRPEGCGSPFFFDFATSTPKTTTDKDSDFNNSNNAVVQNLYSAFDNMDKEYLKTEQISRSNKSSKAKRARDRKESLCRTNLEVEGRDKPLVDEEESLAYLETLITSQTSCSFDNGGNNIQNFRSFFRNRVRQKTAELVQKERDTIKSRSCKKSKASAKNKPSSAKSKLDGNNQSKKNICEIYEVDGLSDYENISESECTSGDGSFFQFQSDTSSCWHETDDGQPISLHEELSGLGFFRYSSSKSGLGTDIVCDQENVNEKRHVTLNFANESNTNERVNFENESNASERVNFENESNASEREHINFFSSPSSVNPYGYDFDSDYYMLWPGQEVEIEMKDLSCEILLDDLDTNELDNHKAIGHLGYSFEGSFLEEITLPGNNSKYDSWLLL</sequence>
<evidence type="ECO:0000313" key="4">
    <source>
        <dbReference type="Proteomes" id="UP001347796"/>
    </source>
</evidence>
<keyword evidence="4" id="KW-1185">Reference proteome</keyword>
<dbReference type="AlphaFoldDB" id="A0AAN8JRM5"/>
<accession>A0AAN8JRM5</accession>